<dbReference type="InterPro" id="IPR036291">
    <property type="entry name" value="NAD(P)-bd_dom_sf"/>
</dbReference>
<name>A0AAW1H268_SAPOF</name>
<evidence type="ECO:0000256" key="2">
    <source>
        <dbReference type="ARBA" id="ARBA00006484"/>
    </source>
</evidence>
<sequence length="275" mass="30648">MDMINDIMNIVVPSITCITILVLLPPLLLYRLFLWFAKFLFTENVSAKVVLITGASSGIGEHYKKYQNGRQYISDKHVTYEYAKRGARLALVARRENRLQQVAQTAIYLGCPDVIVIPADVSKVDDCRRFIDKTVNHFGTLDHLVNNAGIATMNLLEELTDVTNAAPVMKSRGKIIVNASAAAWLPVPRLAMYTASKAALISFFETLRTEHRGDIGITIVTPGVTESELTKGRFLSKDGVMVFEKEMRDDQVNSDQIVRVQIILPCLPTMCNTPC</sequence>
<dbReference type="AlphaFoldDB" id="A0AAW1H268"/>
<keyword evidence="9" id="KW-1185">Reference proteome</keyword>
<evidence type="ECO:0000313" key="9">
    <source>
        <dbReference type="Proteomes" id="UP001443914"/>
    </source>
</evidence>
<comment type="similarity">
    <text evidence="2 6">Belongs to the short-chain dehydrogenases/reductases (SDR) family.</text>
</comment>
<dbReference type="PRINTS" id="PR00081">
    <property type="entry name" value="GDHRDH"/>
</dbReference>
<dbReference type="InterPro" id="IPR002347">
    <property type="entry name" value="SDR_fam"/>
</dbReference>
<dbReference type="PANTHER" id="PTHR43391">
    <property type="entry name" value="RETINOL DEHYDROGENASE-RELATED"/>
    <property type="match status" value="1"/>
</dbReference>
<evidence type="ECO:0000256" key="6">
    <source>
        <dbReference type="RuleBase" id="RU000363"/>
    </source>
</evidence>
<keyword evidence="3" id="KW-0521">NADP</keyword>
<evidence type="ECO:0000256" key="7">
    <source>
        <dbReference type="SAM" id="Phobius"/>
    </source>
</evidence>
<evidence type="ECO:0000256" key="3">
    <source>
        <dbReference type="ARBA" id="ARBA00022857"/>
    </source>
</evidence>
<dbReference type="GO" id="GO:0005829">
    <property type="term" value="C:cytosol"/>
    <property type="evidence" value="ECO:0007669"/>
    <property type="project" value="TreeGrafter"/>
</dbReference>
<comment type="subcellular location">
    <subcellularLocation>
        <location evidence="1">Membrane</location>
        <topology evidence="1">Single-pass type II membrane protein</topology>
    </subcellularLocation>
</comment>
<keyword evidence="5" id="KW-0560">Oxidoreductase</keyword>
<dbReference type="SUPFAM" id="SSF51735">
    <property type="entry name" value="NAD(P)-binding Rossmann-fold domains"/>
    <property type="match status" value="1"/>
</dbReference>
<dbReference type="Pfam" id="PF00106">
    <property type="entry name" value="adh_short"/>
    <property type="match status" value="2"/>
</dbReference>
<keyword evidence="7" id="KW-0472">Membrane</keyword>
<evidence type="ECO:0000256" key="5">
    <source>
        <dbReference type="ARBA" id="ARBA00023002"/>
    </source>
</evidence>
<dbReference type="InterPro" id="IPR020904">
    <property type="entry name" value="Sc_DH/Rdtase_CS"/>
</dbReference>
<accession>A0AAW1H268</accession>
<dbReference type="PROSITE" id="PS00061">
    <property type="entry name" value="ADH_SHORT"/>
    <property type="match status" value="1"/>
</dbReference>
<evidence type="ECO:0000256" key="4">
    <source>
        <dbReference type="ARBA" id="ARBA00022968"/>
    </source>
</evidence>
<organism evidence="8 9">
    <name type="scientific">Saponaria officinalis</name>
    <name type="common">Common soapwort</name>
    <name type="synonym">Lychnis saponaria</name>
    <dbReference type="NCBI Taxonomy" id="3572"/>
    <lineage>
        <taxon>Eukaryota</taxon>
        <taxon>Viridiplantae</taxon>
        <taxon>Streptophyta</taxon>
        <taxon>Embryophyta</taxon>
        <taxon>Tracheophyta</taxon>
        <taxon>Spermatophyta</taxon>
        <taxon>Magnoliopsida</taxon>
        <taxon>eudicotyledons</taxon>
        <taxon>Gunneridae</taxon>
        <taxon>Pentapetalae</taxon>
        <taxon>Caryophyllales</taxon>
        <taxon>Caryophyllaceae</taxon>
        <taxon>Caryophylleae</taxon>
        <taxon>Saponaria</taxon>
    </lineage>
</organism>
<keyword evidence="7" id="KW-1133">Transmembrane helix</keyword>
<keyword evidence="7" id="KW-0812">Transmembrane</keyword>
<comment type="caution">
    <text evidence="8">The sequence shown here is derived from an EMBL/GenBank/DDBJ whole genome shotgun (WGS) entry which is preliminary data.</text>
</comment>
<dbReference type="GO" id="GO:0072582">
    <property type="term" value="F:17-beta-hydroxysteroid dehydrogenase (NADP+) activity"/>
    <property type="evidence" value="ECO:0007669"/>
    <property type="project" value="TreeGrafter"/>
</dbReference>
<feature type="transmembrane region" description="Helical" evidence="7">
    <location>
        <begin position="12"/>
        <end position="33"/>
    </location>
</feature>
<evidence type="ECO:0000313" key="8">
    <source>
        <dbReference type="EMBL" id="KAK9668922.1"/>
    </source>
</evidence>
<gene>
    <name evidence="8" type="ORF">RND81_13G096100</name>
</gene>
<dbReference type="GO" id="GO:0016020">
    <property type="term" value="C:membrane"/>
    <property type="evidence" value="ECO:0007669"/>
    <property type="project" value="UniProtKB-SubCell"/>
</dbReference>
<evidence type="ECO:0000256" key="1">
    <source>
        <dbReference type="ARBA" id="ARBA00004606"/>
    </source>
</evidence>
<dbReference type="PRINTS" id="PR00080">
    <property type="entry name" value="SDRFAMILY"/>
</dbReference>
<proteinExistence type="inferred from homology"/>
<reference evidence="8" key="1">
    <citation type="submission" date="2024-03" db="EMBL/GenBank/DDBJ databases">
        <title>WGS assembly of Saponaria officinalis var. Norfolk2.</title>
        <authorList>
            <person name="Jenkins J."/>
            <person name="Shu S."/>
            <person name="Grimwood J."/>
            <person name="Barry K."/>
            <person name="Goodstein D."/>
            <person name="Schmutz J."/>
            <person name="Leebens-Mack J."/>
            <person name="Osbourn A."/>
        </authorList>
    </citation>
    <scope>NUCLEOTIDE SEQUENCE [LARGE SCALE GENOMIC DNA]</scope>
    <source>
        <strain evidence="8">JIC</strain>
    </source>
</reference>
<protein>
    <submittedName>
        <fullName evidence="8">Uncharacterized protein</fullName>
    </submittedName>
</protein>
<dbReference type="Gene3D" id="3.40.50.720">
    <property type="entry name" value="NAD(P)-binding Rossmann-like Domain"/>
    <property type="match status" value="1"/>
</dbReference>
<dbReference type="Proteomes" id="UP001443914">
    <property type="component" value="Unassembled WGS sequence"/>
</dbReference>
<keyword evidence="4" id="KW-0735">Signal-anchor</keyword>
<dbReference type="GO" id="GO:0008202">
    <property type="term" value="P:steroid metabolic process"/>
    <property type="evidence" value="ECO:0007669"/>
    <property type="project" value="TreeGrafter"/>
</dbReference>
<dbReference type="EMBL" id="JBDFQZ010000013">
    <property type="protein sequence ID" value="KAK9668922.1"/>
    <property type="molecule type" value="Genomic_DNA"/>
</dbReference>
<dbReference type="PANTHER" id="PTHR43391:SF89">
    <property type="entry name" value="11-BETA-HYDROXYSTEROID DEHYDROGENASE 1A-RELATED"/>
    <property type="match status" value="1"/>
</dbReference>